<dbReference type="RefSeq" id="WP_243803203.1">
    <property type="nucleotide sequence ID" value="NZ_CP094671.1"/>
</dbReference>
<protein>
    <submittedName>
        <fullName evidence="1">Uncharacterized protein</fullName>
    </submittedName>
</protein>
<gene>
    <name evidence="1" type="ORF">MTX78_23595</name>
</gene>
<evidence type="ECO:0000313" key="1">
    <source>
        <dbReference type="EMBL" id="UOG77423.1"/>
    </source>
</evidence>
<geneLocation type="plasmid" evidence="1 2">
    <name>unnamed2</name>
</geneLocation>
<proteinExistence type="predicted"/>
<dbReference type="Proteomes" id="UP000831113">
    <property type="component" value="Plasmid unnamed2"/>
</dbReference>
<name>A0ABY4DBE4_9BACT</name>
<reference evidence="1 2" key="1">
    <citation type="submission" date="2022-03" db="EMBL/GenBank/DDBJ databases">
        <title>Hymenobactersp. isolated from the air.</title>
        <authorList>
            <person name="Won M."/>
            <person name="Kwon S.-W."/>
        </authorList>
    </citation>
    <scope>NUCLEOTIDE SEQUENCE [LARGE SCALE GENOMIC DNA]</scope>
    <source>
        <strain evidence="1 2">KACC 21982</strain>
        <plasmid evidence="1 2">unnamed2</plasmid>
    </source>
</reference>
<sequence length="73" mass="8084">MNSCNQPTVEVQLLAEEQTMSADPEQLRTQVGLPVLLAKPLVEPLKATGRTVQLRPTGETKPFVYHELVQGTR</sequence>
<keyword evidence="2" id="KW-1185">Reference proteome</keyword>
<organism evidence="1 2">
    <name type="scientific">Hymenobacter tibetensis</name>
    <dbReference type="NCBI Taxonomy" id="497967"/>
    <lineage>
        <taxon>Bacteria</taxon>
        <taxon>Pseudomonadati</taxon>
        <taxon>Bacteroidota</taxon>
        <taxon>Cytophagia</taxon>
        <taxon>Cytophagales</taxon>
        <taxon>Hymenobacteraceae</taxon>
        <taxon>Hymenobacter</taxon>
    </lineage>
</organism>
<accession>A0ABY4DBE4</accession>
<dbReference type="EMBL" id="CP094671">
    <property type="protein sequence ID" value="UOG77423.1"/>
    <property type="molecule type" value="Genomic_DNA"/>
</dbReference>
<evidence type="ECO:0000313" key="2">
    <source>
        <dbReference type="Proteomes" id="UP000831113"/>
    </source>
</evidence>
<keyword evidence="1" id="KW-0614">Plasmid</keyword>